<comment type="similarity">
    <text evidence="1 5">Belongs to the CoaE family.</text>
</comment>
<dbReference type="Proteomes" id="UP000175669">
    <property type="component" value="Unassembled WGS sequence"/>
</dbReference>
<keyword evidence="8" id="KW-1185">Reference proteome</keyword>
<dbReference type="GO" id="GO:0005524">
    <property type="term" value="F:ATP binding"/>
    <property type="evidence" value="ECO:0007669"/>
    <property type="project" value="UniProtKB-UniRule"/>
</dbReference>
<keyword evidence="3 5" id="KW-0067">ATP-binding</keyword>
<comment type="pathway">
    <text evidence="5">Cofactor biosynthesis; coenzyme A biosynthesis; CoA from (R)-pantothenate: step 5/5.</text>
</comment>
<evidence type="ECO:0000313" key="7">
    <source>
        <dbReference type="EMBL" id="OFE11131.1"/>
    </source>
</evidence>
<dbReference type="SUPFAM" id="SSF52540">
    <property type="entry name" value="P-loop containing nucleoside triphosphate hydrolases"/>
    <property type="match status" value="1"/>
</dbReference>
<evidence type="ECO:0000256" key="2">
    <source>
        <dbReference type="ARBA" id="ARBA00022741"/>
    </source>
</evidence>
<dbReference type="AlphaFoldDB" id="A0A1E8CF72"/>
<dbReference type="OrthoDB" id="9812943at2"/>
<comment type="catalytic activity">
    <reaction evidence="5">
        <text>3'-dephospho-CoA + ATP = ADP + CoA + H(+)</text>
        <dbReference type="Rhea" id="RHEA:18245"/>
        <dbReference type="ChEBI" id="CHEBI:15378"/>
        <dbReference type="ChEBI" id="CHEBI:30616"/>
        <dbReference type="ChEBI" id="CHEBI:57287"/>
        <dbReference type="ChEBI" id="CHEBI:57328"/>
        <dbReference type="ChEBI" id="CHEBI:456216"/>
        <dbReference type="EC" id="2.7.1.24"/>
    </reaction>
</comment>
<dbReference type="Gene3D" id="3.40.50.300">
    <property type="entry name" value="P-loop containing nucleotide triphosphate hydrolases"/>
    <property type="match status" value="1"/>
</dbReference>
<dbReference type="Pfam" id="PF01121">
    <property type="entry name" value="CoaE"/>
    <property type="match status" value="1"/>
</dbReference>
<dbReference type="NCBIfam" id="TIGR00152">
    <property type="entry name" value="dephospho-CoA kinase"/>
    <property type="match status" value="1"/>
</dbReference>
<evidence type="ECO:0000313" key="8">
    <source>
        <dbReference type="Proteomes" id="UP000175669"/>
    </source>
</evidence>
<comment type="caution">
    <text evidence="7">The sequence shown here is derived from an EMBL/GenBank/DDBJ whole genome shotgun (WGS) entry which is preliminary data.</text>
</comment>
<evidence type="ECO:0000256" key="6">
    <source>
        <dbReference type="NCBIfam" id="TIGR00152"/>
    </source>
</evidence>
<proteinExistence type="inferred from homology"/>
<evidence type="ECO:0000256" key="3">
    <source>
        <dbReference type="ARBA" id="ARBA00022840"/>
    </source>
</evidence>
<organism evidence="7 8">
    <name type="scientific">Pseudohongiella acticola</name>
    <dbReference type="NCBI Taxonomy" id="1524254"/>
    <lineage>
        <taxon>Bacteria</taxon>
        <taxon>Pseudomonadati</taxon>
        <taxon>Pseudomonadota</taxon>
        <taxon>Gammaproteobacteria</taxon>
        <taxon>Pseudomonadales</taxon>
        <taxon>Pseudohongiellaceae</taxon>
        <taxon>Pseudohongiella</taxon>
    </lineage>
</organism>
<dbReference type="EMBL" id="MASR01000003">
    <property type="protein sequence ID" value="OFE11131.1"/>
    <property type="molecule type" value="Genomic_DNA"/>
</dbReference>
<dbReference type="GO" id="GO:0005737">
    <property type="term" value="C:cytoplasm"/>
    <property type="evidence" value="ECO:0007669"/>
    <property type="project" value="UniProtKB-SubCell"/>
</dbReference>
<dbReference type="RefSeq" id="WP_070119067.1">
    <property type="nucleotide sequence ID" value="NZ_MASR01000003.1"/>
</dbReference>
<sequence>MGSLQSTVIGITGGIGSGKTAATDAFAALGIGIVDADLVSRLVVQPGKPALTTIAEHFGQDVLLADGNLDRRALRELIFRDPAAKRWLEALLHPLIRQEIMDQLQQSESSYTLLSSPLLLETDQQTLCSRVLVIDAPEALQLERALARDNSSVDTIKAIMASQFSRQQRLDHADDIIVNDGDLTTLHNAVHAMHETYLELSK</sequence>
<dbReference type="InterPro" id="IPR001977">
    <property type="entry name" value="Depp_CoAkinase"/>
</dbReference>
<dbReference type="PANTHER" id="PTHR10695:SF46">
    <property type="entry name" value="BIFUNCTIONAL COENZYME A SYNTHASE-RELATED"/>
    <property type="match status" value="1"/>
</dbReference>
<comment type="function">
    <text evidence="5">Catalyzes the phosphorylation of the 3'-hydroxyl group of dephosphocoenzyme A to form coenzyme A.</text>
</comment>
<dbReference type="GO" id="GO:0004140">
    <property type="term" value="F:dephospho-CoA kinase activity"/>
    <property type="evidence" value="ECO:0007669"/>
    <property type="project" value="UniProtKB-UniRule"/>
</dbReference>
<dbReference type="GO" id="GO:0015937">
    <property type="term" value="P:coenzyme A biosynthetic process"/>
    <property type="evidence" value="ECO:0007669"/>
    <property type="project" value="UniProtKB-UniRule"/>
</dbReference>
<keyword evidence="2 5" id="KW-0547">Nucleotide-binding</keyword>
<keyword evidence="4 5" id="KW-0173">Coenzyme A biosynthesis</keyword>
<keyword evidence="5 7" id="KW-0418">Kinase</keyword>
<reference evidence="8" key="1">
    <citation type="submission" date="2016-07" db="EMBL/GenBank/DDBJ databases">
        <authorList>
            <person name="Florea S."/>
            <person name="Webb J.S."/>
            <person name="Jaromczyk J."/>
            <person name="Schardl C.L."/>
        </authorList>
    </citation>
    <scope>NUCLEOTIDE SEQUENCE [LARGE SCALE GENOMIC DNA]</scope>
    <source>
        <strain evidence="8">KCTC 42131</strain>
    </source>
</reference>
<dbReference type="PANTHER" id="PTHR10695">
    <property type="entry name" value="DEPHOSPHO-COA KINASE-RELATED"/>
    <property type="match status" value="1"/>
</dbReference>
<comment type="subcellular location">
    <subcellularLocation>
        <location evidence="5">Cytoplasm</location>
    </subcellularLocation>
</comment>
<evidence type="ECO:0000256" key="5">
    <source>
        <dbReference type="HAMAP-Rule" id="MF_00376"/>
    </source>
</evidence>
<dbReference type="CDD" id="cd02022">
    <property type="entry name" value="DPCK"/>
    <property type="match status" value="1"/>
</dbReference>
<accession>A0A1E8CF72</accession>
<dbReference type="UniPathway" id="UPA00241">
    <property type="reaction ID" value="UER00356"/>
</dbReference>
<dbReference type="EC" id="2.7.1.24" evidence="5 6"/>
<evidence type="ECO:0000256" key="4">
    <source>
        <dbReference type="ARBA" id="ARBA00022993"/>
    </source>
</evidence>
<dbReference type="PROSITE" id="PS51219">
    <property type="entry name" value="DPCK"/>
    <property type="match status" value="1"/>
</dbReference>
<name>A0A1E8CF72_9GAMM</name>
<protein>
    <recommendedName>
        <fullName evidence="5 6">Dephospho-CoA kinase</fullName>
        <ecNumber evidence="5 6">2.7.1.24</ecNumber>
    </recommendedName>
    <alternativeName>
        <fullName evidence="5">Dephosphocoenzyme A kinase</fullName>
    </alternativeName>
</protein>
<evidence type="ECO:0000256" key="1">
    <source>
        <dbReference type="ARBA" id="ARBA00009018"/>
    </source>
</evidence>
<feature type="binding site" evidence="5">
    <location>
        <begin position="16"/>
        <end position="21"/>
    </location>
    <ligand>
        <name>ATP</name>
        <dbReference type="ChEBI" id="CHEBI:30616"/>
    </ligand>
</feature>
<dbReference type="STRING" id="1524254.PHACT_14865"/>
<keyword evidence="5" id="KW-0808">Transferase</keyword>
<dbReference type="HAMAP" id="MF_00376">
    <property type="entry name" value="Dephospho_CoA_kinase"/>
    <property type="match status" value="1"/>
</dbReference>
<keyword evidence="5" id="KW-0963">Cytoplasm</keyword>
<dbReference type="InterPro" id="IPR027417">
    <property type="entry name" value="P-loop_NTPase"/>
</dbReference>
<gene>
    <name evidence="5" type="primary">coaE</name>
    <name evidence="7" type="ORF">PHACT_14865</name>
</gene>